<reference evidence="1" key="1">
    <citation type="journal article" date="2014" name="Int. J. Syst. Evol. Microbiol.">
        <title>Complete genome sequence of Corynebacterium casei LMG S-19264T (=DSM 44701T), isolated from a smear-ripened cheese.</title>
        <authorList>
            <consortium name="US DOE Joint Genome Institute (JGI-PGF)"/>
            <person name="Walter F."/>
            <person name="Albersmeier A."/>
            <person name="Kalinowski J."/>
            <person name="Ruckert C."/>
        </authorList>
    </citation>
    <scope>NUCLEOTIDE SEQUENCE</scope>
    <source>
        <strain evidence="1">CCM 7905</strain>
    </source>
</reference>
<organism evidence="1 2">
    <name type="scientific">Rhodococcoides trifolii</name>
    <dbReference type="NCBI Taxonomy" id="908250"/>
    <lineage>
        <taxon>Bacteria</taxon>
        <taxon>Bacillati</taxon>
        <taxon>Actinomycetota</taxon>
        <taxon>Actinomycetes</taxon>
        <taxon>Mycobacteriales</taxon>
        <taxon>Nocardiaceae</taxon>
        <taxon>Rhodococcoides</taxon>
    </lineage>
</organism>
<keyword evidence="2" id="KW-1185">Reference proteome</keyword>
<sequence>MARSNKSQKSDCVAALFSYEFANTRVHYDTIEAIHRGDVGTWVEALTSSGLFSPSEAQEFGLHWSEQPKDLLDLLLRDADEMTVRRCRTTWSALDRLSPLVVPVAYSG</sequence>
<evidence type="ECO:0000313" key="1">
    <source>
        <dbReference type="EMBL" id="GGG00642.1"/>
    </source>
</evidence>
<name>A0A917CV24_9NOCA</name>
<evidence type="ECO:0000313" key="2">
    <source>
        <dbReference type="Proteomes" id="UP000654257"/>
    </source>
</evidence>
<dbReference type="AlphaFoldDB" id="A0A917CV24"/>
<dbReference type="Proteomes" id="UP000654257">
    <property type="component" value="Unassembled WGS sequence"/>
</dbReference>
<reference evidence="1" key="2">
    <citation type="submission" date="2020-09" db="EMBL/GenBank/DDBJ databases">
        <authorList>
            <person name="Sun Q."/>
            <person name="Sedlacek I."/>
        </authorList>
    </citation>
    <scope>NUCLEOTIDE SEQUENCE</scope>
    <source>
        <strain evidence="1">CCM 7905</strain>
    </source>
</reference>
<protein>
    <submittedName>
        <fullName evidence="1">Uncharacterized protein</fullName>
    </submittedName>
</protein>
<comment type="caution">
    <text evidence="1">The sequence shown here is derived from an EMBL/GenBank/DDBJ whole genome shotgun (WGS) entry which is preliminary data.</text>
</comment>
<dbReference type="EMBL" id="BMCU01000001">
    <property type="protein sequence ID" value="GGG00642.1"/>
    <property type="molecule type" value="Genomic_DNA"/>
</dbReference>
<gene>
    <name evidence="1" type="ORF">GCM10007304_13200</name>
</gene>
<accession>A0A917CV24</accession>
<dbReference type="RefSeq" id="WP_188543829.1">
    <property type="nucleotide sequence ID" value="NZ_BMCU01000001.1"/>
</dbReference>
<proteinExistence type="predicted"/>